<reference evidence="1 2" key="1">
    <citation type="submission" date="2022-11" db="EMBL/GenBank/DDBJ databases">
        <title>Minimal conservation of predation-associated metabolite biosynthetic gene clusters underscores biosynthetic potential of Myxococcota including descriptions for ten novel species: Archangium lansinium sp. nov., Myxococcus landrumus sp. nov., Nannocystis bai.</title>
        <authorList>
            <person name="Ahearne A."/>
            <person name="Stevens C."/>
            <person name="Dowd S."/>
        </authorList>
    </citation>
    <scope>NUCLEOTIDE SEQUENCE [LARGE SCALE GENOMIC DNA]</scope>
    <source>
        <strain evidence="1 2">RJM3</strain>
    </source>
</reference>
<sequence length="183" mass="18840">MPPAPPDSAGLGQVVKRKDGTLVVPRFGGGTAGDVVYAKPDGTNGVVPNLDPLRRRIGLAVSEDGTLYDTFFVAMNGIKLGSVAKLDLAGTEAEVITGLKKPIGVLAVGGDFIVTEQETGNVYRAPITNPDELAVLAQLTGPDLLTTGPNGTFFTGGKDGSVRQIIASDALRLPRCVISPVSA</sequence>
<keyword evidence="2" id="KW-1185">Reference proteome</keyword>
<organism evidence="1 2">
    <name type="scientific">Polyangium mundeleinium</name>
    <dbReference type="NCBI Taxonomy" id="2995306"/>
    <lineage>
        <taxon>Bacteria</taxon>
        <taxon>Pseudomonadati</taxon>
        <taxon>Myxococcota</taxon>
        <taxon>Polyangia</taxon>
        <taxon>Polyangiales</taxon>
        <taxon>Polyangiaceae</taxon>
        <taxon>Polyangium</taxon>
    </lineage>
</organism>
<evidence type="ECO:0000313" key="1">
    <source>
        <dbReference type="EMBL" id="MDC0744098.1"/>
    </source>
</evidence>
<dbReference type="RefSeq" id="WP_271920267.1">
    <property type="nucleotide sequence ID" value="NZ_JAQNDO010000001.1"/>
</dbReference>
<dbReference type="SUPFAM" id="SSF63829">
    <property type="entry name" value="Calcium-dependent phosphotriesterase"/>
    <property type="match status" value="1"/>
</dbReference>
<accession>A0ABT5EQH9</accession>
<protein>
    <submittedName>
        <fullName evidence="1">Uncharacterized protein</fullName>
    </submittedName>
</protein>
<evidence type="ECO:0000313" key="2">
    <source>
        <dbReference type="Proteomes" id="UP001221411"/>
    </source>
</evidence>
<dbReference type="Proteomes" id="UP001221411">
    <property type="component" value="Unassembled WGS sequence"/>
</dbReference>
<comment type="caution">
    <text evidence="1">The sequence shown here is derived from an EMBL/GenBank/DDBJ whole genome shotgun (WGS) entry which is preliminary data.</text>
</comment>
<dbReference type="EMBL" id="JAQNDO010000001">
    <property type="protein sequence ID" value="MDC0744098.1"/>
    <property type="molecule type" value="Genomic_DNA"/>
</dbReference>
<proteinExistence type="predicted"/>
<gene>
    <name evidence="1" type="ORF">POL67_22395</name>
</gene>
<name>A0ABT5EQH9_9BACT</name>